<organism evidence="2">
    <name type="scientific">Medicago truncatula</name>
    <name type="common">Barrel medic</name>
    <name type="synonym">Medicago tribuloides</name>
    <dbReference type="NCBI Taxonomy" id="3880"/>
    <lineage>
        <taxon>Eukaryota</taxon>
        <taxon>Viridiplantae</taxon>
        <taxon>Streptophyta</taxon>
        <taxon>Embryophyta</taxon>
        <taxon>Tracheophyta</taxon>
        <taxon>Spermatophyta</taxon>
        <taxon>Magnoliopsida</taxon>
        <taxon>eudicotyledons</taxon>
        <taxon>Gunneridae</taxon>
        <taxon>Pentapetalae</taxon>
        <taxon>rosids</taxon>
        <taxon>fabids</taxon>
        <taxon>Fabales</taxon>
        <taxon>Fabaceae</taxon>
        <taxon>Papilionoideae</taxon>
        <taxon>50 kb inversion clade</taxon>
        <taxon>NPAAA clade</taxon>
        <taxon>Hologalegina</taxon>
        <taxon>IRL clade</taxon>
        <taxon>Trifolieae</taxon>
        <taxon>Medicago</taxon>
    </lineage>
</organism>
<evidence type="ECO:0000313" key="2">
    <source>
        <dbReference type="EMBL" id="ACJ83484.1"/>
    </source>
</evidence>
<evidence type="ECO:0000256" key="1">
    <source>
        <dbReference type="SAM" id="Phobius"/>
    </source>
</evidence>
<feature type="non-terminal residue" evidence="2">
    <location>
        <position position="1"/>
    </location>
</feature>
<keyword evidence="1" id="KW-0472">Membrane</keyword>
<accession>B7FFQ4</accession>
<reference evidence="2" key="1">
    <citation type="submission" date="2008-12" db="EMBL/GenBank/DDBJ databases">
        <title>Medicago truncatula full length cdna cloning project.</title>
        <authorList>
            <person name="Moskal W."/>
            <person name="Chan A."/>
            <person name="Cheung F."/>
            <person name="Xiao Y."/>
            <person name="Town C.D."/>
        </authorList>
    </citation>
    <scope>NUCLEOTIDE SEQUENCE</scope>
</reference>
<keyword evidence="1" id="KW-1133">Transmembrane helix</keyword>
<keyword evidence="1" id="KW-0812">Transmembrane</keyword>
<proteinExistence type="evidence at transcript level"/>
<evidence type="ECO:0008006" key="3">
    <source>
        <dbReference type="Google" id="ProtNLM"/>
    </source>
</evidence>
<name>B7FFQ4_MEDTR</name>
<protein>
    <recommendedName>
        <fullName evidence="3">Transmembrane protein</fullName>
    </recommendedName>
</protein>
<sequence length="73" mass="8122">TCQPLLSLFGAFIWWDTLHSLEAFLYCICSVCFGFCLLLCLLLKIATGWDWETSAFSLSSGCGSNKCTCVLRL</sequence>
<dbReference type="EMBL" id="BT050815">
    <property type="protein sequence ID" value="ACJ83484.1"/>
    <property type="molecule type" value="mRNA"/>
</dbReference>
<dbReference type="AlphaFoldDB" id="B7FFQ4"/>
<feature type="transmembrane region" description="Helical" evidence="1">
    <location>
        <begin position="23"/>
        <end position="43"/>
    </location>
</feature>